<dbReference type="PANTHER" id="PTHR11361:SF99">
    <property type="entry name" value="DNA MISMATCH REPAIR PROTEIN"/>
    <property type="match status" value="1"/>
</dbReference>
<reference evidence="5 6" key="1">
    <citation type="submission" date="2021-04" db="EMBL/GenBank/DDBJ databases">
        <authorList>
            <person name="Rodrigo-Torres L."/>
            <person name="Arahal R. D."/>
            <person name="Lucena T."/>
        </authorList>
    </citation>
    <scope>NUCLEOTIDE SEQUENCE [LARGE SCALE GENOMIC DNA]</scope>
    <source>
        <strain evidence="5 6">CECT 9623</strain>
    </source>
</reference>
<dbReference type="SMART" id="SM00534">
    <property type="entry name" value="MUTSac"/>
    <property type="match status" value="1"/>
</dbReference>
<comment type="caution">
    <text evidence="5">The sequence shown here is derived from an EMBL/GenBank/DDBJ whole genome shotgun (WGS) entry which is preliminary data.</text>
</comment>
<dbReference type="InterPro" id="IPR027417">
    <property type="entry name" value="P-loop_NTPase"/>
</dbReference>
<dbReference type="PANTHER" id="PTHR11361">
    <property type="entry name" value="DNA MISMATCH REPAIR PROTEIN MUTS FAMILY MEMBER"/>
    <property type="match status" value="1"/>
</dbReference>
<keyword evidence="2" id="KW-0067">ATP-binding</keyword>
<evidence type="ECO:0000256" key="1">
    <source>
        <dbReference type="ARBA" id="ARBA00022741"/>
    </source>
</evidence>
<dbReference type="InterPro" id="IPR000432">
    <property type="entry name" value="DNA_mismatch_repair_MutS_C"/>
</dbReference>
<dbReference type="Proteomes" id="UP000679725">
    <property type="component" value="Unassembled WGS sequence"/>
</dbReference>
<feature type="domain" description="DNA mismatch repair proteins mutS family" evidence="4">
    <location>
        <begin position="258"/>
        <end position="446"/>
    </location>
</feature>
<evidence type="ECO:0000259" key="4">
    <source>
        <dbReference type="SMART" id="SM00534"/>
    </source>
</evidence>
<dbReference type="Gene3D" id="1.10.1420.10">
    <property type="match status" value="1"/>
</dbReference>
<dbReference type="Gene3D" id="3.40.50.300">
    <property type="entry name" value="P-loop containing nucleotide triphosphate hydrolases"/>
    <property type="match status" value="1"/>
</dbReference>
<evidence type="ECO:0000313" key="6">
    <source>
        <dbReference type="Proteomes" id="UP000679725"/>
    </source>
</evidence>
<dbReference type="InterPro" id="IPR036187">
    <property type="entry name" value="DNA_mismatch_repair_MutS_sf"/>
</dbReference>
<evidence type="ECO:0000313" key="5">
    <source>
        <dbReference type="EMBL" id="CAG5071938.1"/>
    </source>
</evidence>
<evidence type="ECO:0000256" key="3">
    <source>
        <dbReference type="ARBA" id="ARBA00023125"/>
    </source>
</evidence>
<sequence>MQPVDQHTLYELQVLAERKGAFSALQFFDKTLTQGGSDYLKTLLSKPRSTLAEVQSFQQLIKTILEKPATCLIDIPRSYIMAAEGYSSLSVAHSMSQDAVMHWLDTLVYYIKSPEEFYRIQSGLMATLRMLRAMQRMLVNMQDSVIPQDAQDDVQFISKFLSTPTIRSFLKQNENDIAKTKVFSIDYYFRVSNAKALRRLLDIFYRFDAYRSIAKTTELHRLTFPDFDNATQKFAAAGIKHPLIPNGIANDIHIDLNKSVCIITGANTSGKTTFLKACGLAIYLAHLGLPVPATNITLPFFDRLFTSIHLADDLTSGYSHFYNEMMRVKSIAEALQQGDRCFVLVDEIFRGTNQEDAFHCSKTVLDGFCKYPGSYFMISTHLLELAEGYMDAEFAVNKCFKTTVLGEQFKNSFKIADGIAYERVGSLIMNAVGITSIFEKAKRLPQM</sequence>
<name>A0ABM8UUG6_9BACT</name>
<gene>
    <name evidence="5" type="primary">mutS_5</name>
    <name evidence="5" type="ORF">DYBT9623_03914</name>
</gene>
<keyword evidence="1" id="KW-0547">Nucleotide-binding</keyword>
<dbReference type="EMBL" id="CAJRAU010000005">
    <property type="protein sequence ID" value="CAG5071938.1"/>
    <property type="molecule type" value="Genomic_DNA"/>
</dbReference>
<evidence type="ECO:0000256" key="2">
    <source>
        <dbReference type="ARBA" id="ARBA00022840"/>
    </source>
</evidence>
<accession>A0ABM8UUG6</accession>
<keyword evidence="3" id="KW-0238">DNA-binding</keyword>
<dbReference type="Pfam" id="PF00488">
    <property type="entry name" value="MutS_V"/>
    <property type="match status" value="1"/>
</dbReference>
<organism evidence="5 6">
    <name type="scientific">Dyadobacter linearis</name>
    <dbReference type="NCBI Taxonomy" id="2823330"/>
    <lineage>
        <taxon>Bacteria</taxon>
        <taxon>Pseudomonadati</taxon>
        <taxon>Bacteroidota</taxon>
        <taxon>Cytophagia</taxon>
        <taxon>Cytophagales</taxon>
        <taxon>Spirosomataceae</taxon>
        <taxon>Dyadobacter</taxon>
    </lineage>
</organism>
<proteinExistence type="predicted"/>
<keyword evidence="6" id="KW-1185">Reference proteome</keyword>
<protein>
    <submittedName>
        <fullName evidence="5">DNA mismatch repair protein MutS</fullName>
    </submittedName>
</protein>
<dbReference type="SUPFAM" id="SSF48334">
    <property type="entry name" value="DNA repair protein MutS, domain III"/>
    <property type="match status" value="1"/>
</dbReference>
<dbReference type="SUPFAM" id="SSF52540">
    <property type="entry name" value="P-loop containing nucleoside triphosphate hydrolases"/>
    <property type="match status" value="1"/>
</dbReference>
<dbReference type="RefSeq" id="WP_215235191.1">
    <property type="nucleotide sequence ID" value="NZ_CAJRAU010000005.1"/>
</dbReference>
<dbReference type="InterPro" id="IPR045076">
    <property type="entry name" value="MutS"/>
</dbReference>